<evidence type="ECO:0000313" key="6">
    <source>
        <dbReference type="Proteomes" id="UP000193224"/>
    </source>
</evidence>
<organism evidence="5 6">
    <name type="scientific">Roseovarius aestuarii</name>
    <dbReference type="NCBI Taxonomy" id="475083"/>
    <lineage>
        <taxon>Bacteria</taxon>
        <taxon>Pseudomonadati</taxon>
        <taxon>Pseudomonadota</taxon>
        <taxon>Alphaproteobacteria</taxon>
        <taxon>Rhodobacterales</taxon>
        <taxon>Roseobacteraceae</taxon>
        <taxon>Roseovarius</taxon>
    </lineage>
</organism>
<dbReference type="InterPro" id="IPR036390">
    <property type="entry name" value="WH_DNA-bd_sf"/>
</dbReference>
<keyword evidence="3" id="KW-0804">Transcription</keyword>
<dbReference type="PROSITE" id="PS50987">
    <property type="entry name" value="HTH_ARSR_2"/>
    <property type="match status" value="1"/>
</dbReference>
<dbReference type="GO" id="GO:0003700">
    <property type="term" value="F:DNA-binding transcription factor activity"/>
    <property type="evidence" value="ECO:0007669"/>
    <property type="project" value="InterPro"/>
</dbReference>
<keyword evidence="2 5" id="KW-0238">DNA-binding</keyword>
<dbReference type="CDD" id="cd00090">
    <property type="entry name" value="HTH_ARSR"/>
    <property type="match status" value="1"/>
</dbReference>
<dbReference type="InterPro" id="IPR036388">
    <property type="entry name" value="WH-like_DNA-bd_sf"/>
</dbReference>
<keyword evidence="1" id="KW-0805">Transcription regulation</keyword>
<accession>A0A1X7BPC3</accession>
<evidence type="ECO:0000313" key="5">
    <source>
        <dbReference type="EMBL" id="SMC11099.1"/>
    </source>
</evidence>
<sequence>MCAPKNVALRLTYNLDIEIYRYMNLEQSISSLNNPVRRRILEWLKDRSNFPPALPEHADLDGVCVGYIQEKAKLSQSTISTYMGLLREAGFVVAERHGQWTFYRRDEENIRAFLDAVESELLKP</sequence>
<feature type="domain" description="HTH arsR-type" evidence="4">
    <location>
        <begin position="17"/>
        <end position="124"/>
    </location>
</feature>
<dbReference type="AlphaFoldDB" id="A0A1X7BPC3"/>
<gene>
    <name evidence="5" type="ORF">ROA7745_00908</name>
</gene>
<proteinExistence type="predicted"/>
<dbReference type="PANTHER" id="PTHR33154">
    <property type="entry name" value="TRANSCRIPTIONAL REGULATOR, ARSR FAMILY"/>
    <property type="match status" value="1"/>
</dbReference>
<name>A0A1X7BPC3_9RHOB</name>
<reference evidence="5 6" key="1">
    <citation type="submission" date="2017-03" db="EMBL/GenBank/DDBJ databases">
        <authorList>
            <person name="Afonso C.L."/>
            <person name="Miller P.J."/>
            <person name="Scott M.A."/>
            <person name="Spackman E."/>
            <person name="Goraichik I."/>
            <person name="Dimitrov K.M."/>
            <person name="Suarez D.L."/>
            <person name="Swayne D.E."/>
        </authorList>
    </citation>
    <scope>NUCLEOTIDE SEQUENCE [LARGE SCALE GENOMIC DNA]</scope>
    <source>
        <strain evidence="5 6">CECT 7745</strain>
    </source>
</reference>
<protein>
    <submittedName>
        <fullName evidence="5">DNA-binding transcriptional repressor ArsR</fullName>
    </submittedName>
</protein>
<evidence type="ECO:0000256" key="3">
    <source>
        <dbReference type="ARBA" id="ARBA00023163"/>
    </source>
</evidence>
<dbReference type="InterPro" id="IPR011991">
    <property type="entry name" value="ArsR-like_HTH"/>
</dbReference>
<dbReference type="SUPFAM" id="SSF46785">
    <property type="entry name" value="Winged helix' DNA-binding domain"/>
    <property type="match status" value="1"/>
</dbReference>
<dbReference type="GO" id="GO:0003677">
    <property type="term" value="F:DNA binding"/>
    <property type="evidence" value="ECO:0007669"/>
    <property type="project" value="UniProtKB-KW"/>
</dbReference>
<dbReference type="InterPro" id="IPR051081">
    <property type="entry name" value="HTH_MetalResp_TranReg"/>
</dbReference>
<evidence type="ECO:0000256" key="2">
    <source>
        <dbReference type="ARBA" id="ARBA00023125"/>
    </source>
</evidence>
<dbReference type="Proteomes" id="UP000193224">
    <property type="component" value="Unassembled WGS sequence"/>
</dbReference>
<dbReference type="InterPro" id="IPR001845">
    <property type="entry name" value="HTH_ArsR_DNA-bd_dom"/>
</dbReference>
<evidence type="ECO:0000259" key="4">
    <source>
        <dbReference type="PROSITE" id="PS50987"/>
    </source>
</evidence>
<keyword evidence="6" id="KW-1185">Reference proteome</keyword>
<evidence type="ECO:0000256" key="1">
    <source>
        <dbReference type="ARBA" id="ARBA00023015"/>
    </source>
</evidence>
<dbReference type="PANTHER" id="PTHR33154:SF33">
    <property type="entry name" value="TRANSCRIPTIONAL REPRESSOR SDPR"/>
    <property type="match status" value="1"/>
</dbReference>
<dbReference type="Gene3D" id="1.10.10.10">
    <property type="entry name" value="Winged helix-like DNA-binding domain superfamily/Winged helix DNA-binding domain"/>
    <property type="match status" value="1"/>
</dbReference>
<dbReference type="EMBL" id="FWXB01000002">
    <property type="protein sequence ID" value="SMC11099.1"/>
    <property type="molecule type" value="Genomic_DNA"/>
</dbReference>
<dbReference type="SMART" id="SM00418">
    <property type="entry name" value="HTH_ARSR"/>
    <property type="match status" value="1"/>
</dbReference>